<reference evidence="2" key="1">
    <citation type="submission" date="2018-12" db="EMBL/GenBank/DDBJ databases">
        <title>Tengunoibacter tsumagoiensis gen. nov., sp. nov., Dictyobacter kobayashii sp. nov., D. alpinus sp. nov., and D. joshuensis sp. nov. and description of Dictyobacteraceae fam. nov. within the order Ktedonobacterales isolated from Tengu-no-mugimeshi.</title>
        <authorList>
            <person name="Wang C.M."/>
            <person name="Zheng Y."/>
            <person name="Sakai Y."/>
            <person name="Toyoda A."/>
            <person name="Minakuchi Y."/>
            <person name="Abe K."/>
            <person name="Yokota A."/>
            <person name="Yabe S."/>
        </authorList>
    </citation>
    <scope>NUCLEOTIDE SEQUENCE [LARGE SCALE GENOMIC DNA]</scope>
    <source>
        <strain evidence="2">Uno16</strain>
    </source>
</reference>
<dbReference type="EMBL" id="BIFT01000002">
    <property type="protein sequence ID" value="GCE30707.1"/>
    <property type="molecule type" value="Genomic_DNA"/>
</dbReference>
<protein>
    <submittedName>
        <fullName evidence="1">Uncharacterized protein</fullName>
    </submittedName>
</protein>
<name>A0A402BHH6_9CHLR</name>
<evidence type="ECO:0000313" key="1">
    <source>
        <dbReference type="EMBL" id="GCE30707.1"/>
    </source>
</evidence>
<sequence>MKAPMLFNRRVQSVLISHLLNPYFTGCLTDQQGEDIYQFGGSELS</sequence>
<evidence type="ECO:0000313" key="2">
    <source>
        <dbReference type="Proteomes" id="UP000287171"/>
    </source>
</evidence>
<keyword evidence="2" id="KW-1185">Reference proteome</keyword>
<comment type="caution">
    <text evidence="1">The sequence shown here is derived from an EMBL/GenBank/DDBJ whole genome shotgun (WGS) entry which is preliminary data.</text>
</comment>
<gene>
    <name evidence="1" type="ORF">KDA_61910</name>
</gene>
<proteinExistence type="predicted"/>
<dbReference type="Proteomes" id="UP000287171">
    <property type="component" value="Unassembled WGS sequence"/>
</dbReference>
<organism evidence="1 2">
    <name type="scientific">Dictyobacter alpinus</name>
    <dbReference type="NCBI Taxonomy" id="2014873"/>
    <lineage>
        <taxon>Bacteria</taxon>
        <taxon>Bacillati</taxon>
        <taxon>Chloroflexota</taxon>
        <taxon>Ktedonobacteria</taxon>
        <taxon>Ktedonobacterales</taxon>
        <taxon>Dictyobacteraceae</taxon>
        <taxon>Dictyobacter</taxon>
    </lineage>
</organism>
<dbReference type="AlphaFoldDB" id="A0A402BHH6"/>
<dbReference type="RefSeq" id="WP_161982528.1">
    <property type="nucleotide sequence ID" value="NZ_BIFT01000002.1"/>
</dbReference>
<accession>A0A402BHH6</accession>